<comment type="caution">
    <text evidence="4">The sequence shown here is derived from an EMBL/GenBank/DDBJ whole genome shotgun (WGS) entry which is preliminary data.</text>
</comment>
<sequence>MADETITQSRLRNLATAAAYGSAGVTALGMLATGVVIGQALIARRAFPIAEHPPPRCDGRYGFEHPGTPVRLAVLGDSSAAGYGVDAPRKTLGALLAAGLAEQLKRPVDLHCVAVVGAQSRHLAPQIERLIDDDPPDLAVILIGGNDVTHRTNVPDAVRALGDAVRALRVMDADVVVGTCPDMGAIAPIQPPLKWLAHRWSRQLAALQTVAVVEAGGRTVSLGDLLGPSFAADPERMFAWDRFHPSADGYAAAAAVLLPSMVSALAEPAGPRPAEPDGAGVRNLYAAAAKAAEQTGTEVAPATVAGRERGPNGRWAHLRRRAWRSVGRPTDPAHVP</sequence>
<dbReference type="InterPro" id="IPR051532">
    <property type="entry name" value="Ester_Hydrolysis_Enzymes"/>
</dbReference>
<dbReference type="Proteomes" id="UP000612585">
    <property type="component" value="Unassembled WGS sequence"/>
</dbReference>
<keyword evidence="2" id="KW-0812">Transmembrane</keyword>
<feature type="transmembrane region" description="Helical" evidence="2">
    <location>
        <begin position="20"/>
        <end position="42"/>
    </location>
</feature>
<feature type="region of interest" description="Disordered" evidence="1">
    <location>
        <begin position="292"/>
        <end position="336"/>
    </location>
</feature>
<proteinExistence type="predicted"/>
<feature type="domain" description="SGNH hydrolase-type esterase" evidence="3">
    <location>
        <begin position="74"/>
        <end position="252"/>
    </location>
</feature>
<evidence type="ECO:0000313" key="4">
    <source>
        <dbReference type="EMBL" id="GIJ58816.1"/>
    </source>
</evidence>
<gene>
    <name evidence="4" type="ORF">Vau01_063320</name>
</gene>
<keyword evidence="2" id="KW-1133">Transmembrane helix</keyword>
<dbReference type="InterPro" id="IPR013830">
    <property type="entry name" value="SGNH_hydro"/>
</dbReference>
<dbReference type="Gene3D" id="3.40.50.1110">
    <property type="entry name" value="SGNH hydrolase"/>
    <property type="match status" value="1"/>
</dbReference>
<dbReference type="GO" id="GO:0004622">
    <property type="term" value="F:phosphatidylcholine lysophospholipase activity"/>
    <property type="evidence" value="ECO:0007669"/>
    <property type="project" value="TreeGrafter"/>
</dbReference>
<name>A0A8J3Z7I0_9ACTN</name>
<evidence type="ECO:0000256" key="1">
    <source>
        <dbReference type="SAM" id="MobiDB-lite"/>
    </source>
</evidence>
<keyword evidence="5" id="KW-1185">Reference proteome</keyword>
<keyword evidence="2" id="KW-0472">Membrane</keyword>
<reference evidence="4" key="1">
    <citation type="submission" date="2021-01" db="EMBL/GenBank/DDBJ databases">
        <title>Whole genome shotgun sequence of Virgisporangium aurantiacum NBRC 16421.</title>
        <authorList>
            <person name="Komaki H."/>
            <person name="Tamura T."/>
        </authorList>
    </citation>
    <scope>NUCLEOTIDE SEQUENCE</scope>
    <source>
        <strain evidence="4">NBRC 16421</strain>
    </source>
</reference>
<dbReference type="AlphaFoldDB" id="A0A8J3Z7I0"/>
<protein>
    <submittedName>
        <fullName evidence="4">Lipase</fullName>
    </submittedName>
</protein>
<evidence type="ECO:0000259" key="3">
    <source>
        <dbReference type="Pfam" id="PF13472"/>
    </source>
</evidence>
<dbReference type="EMBL" id="BOPG01000043">
    <property type="protein sequence ID" value="GIJ58816.1"/>
    <property type="molecule type" value="Genomic_DNA"/>
</dbReference>
<evidence type="ECO:0000313" key="5">
    <source>
        <dbReference type="Proteomes" id="UP000612585"/>
    </source>
</evidence>
<dbReference type="Pfam" id="PF13472">
    <property type="entry name" value="Lipase_GDSL_2"/>
    <property type="match status" value="1"/>
</dbReference>
<organism evidence="4 5">
    <name type="scientific">Virgisporangium aurantiacum</name>
    <dbReference type="NCBI Taxonomy" id="175570"/>
    <lineage>
        <taxon>Bacteria</taxon>
        <taxon>Bacillati</taxon>
        <taxon>Actinomycetota</taxon>
        <taxon>Actinomycetes</taxon>
        <taxon>Micromonosporales</taxon>
        <taxon>Micromonosporaceae</taxon>
        <taxon>Virgisporangium</taxon>
    </lineage>
</organism>
<dbReference type="PANTHER" id="PTHR30383">
    <property type="entry name" value="THIOESTERASE 1/PROTEASE 1/LYSOPHOSPHOLIPASE L1"/>
    <property type="match status" value="1"/>
</dbReference>
<accession>A0A8J3Z7I0</accession>
<evidence type="ECO:0000256" key="2">
    <source>
        <dbReference type="SAM" id="Phobius"/>
    </source>
</evidence>
<dbReference type="PANTHER" id="PTHR30383:SF5">
    <property type="entry name" value="SGNH HYDROLASE-TYPE ESTERASE DOMAIN-CONTAINING PROTEIN"/>
    <property type="match status" value="1"/>
</dbReference>
<dbReference type="InterPro" id="IPR036514">
    <property type="entry name" value="SGNH_hydro_sf"/>
</dbReference>
<dbReference type="CDD" id="cd01836">
    <property type="entry name" value="FeeA_FeeB_like"/>
    <property type="match status" value="1"/>
</dbReference>
<dbReference type="SUPFAM" id="SSF52266">
    <property type="entry name" value="SGNH hydrolase"/>
    <property type="match status" value="1"/>
</dbReference>